<dbReference type="GO" id="GO:0003684">
    <property type="term" value="F:damaged DNA binding"/>
    <property type="evidence" value="ECO:0007669"/>
    <property type="project" value="InterPro"/>
</dbReference>
<evidence type="ECO:0000256" key="13">
    <source>
        <dbReference type="ARBA" id="ARBA00023125"/>
    </source>
</evidence>
<evidence type="ECO:0000259" key="21">
    <source>
        <dbReference type="PROSITE" id="PS51066"/>
    </source>
</evidence>
<dbReference type="EC" id="4.2.99.18" evidence="6"/>
<comment type="similarity">
    <text evidence="3">Belongs to the FPG family.</text>
</comment>
<dbReference type="Proteomes" id="UP000092671">
    <property type="component" value="Unassembled WGS sequence"/>
</dbReference>
<evidence type="ECO:0000259" key="22">
    <source>
        <dbReference type="PROSITE" id="PS51068"/>
    </source>
</evidence>
<keyword evidence="12" id="KW-0862">Zinc</keyword>
<evidence type="ECO:0000313" key="24">
    <source>
        <dbReference type="Proteomes" id="UP000092671"/>
    </source>
</evidence>
<dbReference type="PROSITE" id="PS01242">
    <property type="entry name" value="ZF_FPG_1"/>
    <property type="match status" value="1"/>
</dbReference>
<dbReference type="SMART" id="SM01232">
    <property type="entry name" value="H2TH"/>
    <property type="match status" value="1"/>
</dbReference>
<dbReference type="InterPro" id="IPR015887">
    <property type="entry name" value="DNA_glyclase_Znf_dom_DNA_BS"/>
</dbReference>
<evidence type="ECO:0000256" key="6">
    <source>
        <dbReference type="ARBA" id="ARBA00012720"/>
    </source>
</evidence>
<keyword evidence="14" id="KW-0234">DNA repair</keyword>
<dbReference type="SUPFAM" id="SSF57716">
    <property type="entry name" value="Glucocorticoid receptor-like (DNA-binding domain)"/>
    <property type="match status" value="1"/>
</dbReference>
<evidence type="ECO:0000256" key="16">
    <source>
        <dbReference type="ARBA" id="ARBA00023268"/>
    </source>
</evidence>
<evidence type="ECO:0000256" key="12">
    <source>
        <dbReference type="ARBA" id="ARBA00022833"/>
    </source>
</evidence>
<sequence length="280" mass="31067">MPELPEVETTKASLTPLIGKRIGDIYTSAHRLREVIPSDLDELVGAKLVRVVRRAKYLLLDFNKNGSPFRLLIHLGMSGSLQQHDTLTPRKHDHVIFGFDDTSVRLHYHDPRRFGMVVWADDGERYLNKLGVEPLDDGFNTDCLYEIIHKNPKRPITRPIKSVIMDQSIVVGVGNIYAVESLFMSGIHPATPAHQIDKDKITLLINNIKLILTHSIGQGGSSLKDFSVGAGKTGYFQQTLLAYGRTGQPCTVCHEPLSSIKIGGRASVYCPNCQPFDPSA</sequence>
<proteinExistence type="inferred from homology"/>
<evidence type="ECO:0000256" key="18">
    <source>
        <dbReference type="ARBA" id="ARBA00030638"/>
    </source>
</evidence>
<evidence type="ECO:0000256" key="20">
    <source>
        <dbReference type="PROSITE-ProRule" id="PRU00391"/>
    </source>
</evidence>
<evidence type="ECO:0000256" key="15">
    <source>
        <dbReference type="ARBA" id="ARBA00023239"/>
    </source>
</evidence>
<dbReference type="GO" id="GO:0140078">
    <property type="term" value="F:class I DNA-(apurinic or apyrimidinic site) endonuclease activity"/>
    <property type="evidence" value="ECO:0007669"/>
    <property type="project" value="UniProtKB-EC"/>
</dbReference>
<keyword evidence="10 20" id="KW-0863">Zinc-finger</keyword>
<dbReference type="InterPro" id="IPR035937">
    <property type="entry name" value="FPG_N"/>
</dbReference>
<dbReference type="EMBL" id="LZDN01000012">
    <property type="protein sequence ID" value="OBX50889.1"/>
    <property type="molecule type" value="Genomic_DNA"/>
</dbReference>
<protein>
    <recommendedName>
        <fullName evidence="7">Formamidopyrimidine-DNA glycosylase</fullName>
        <ecNumber evidence="5">3.2.2.23</ecNumber>
        <ecNumber evidence="6">4.2.99.18</ecNumber>
    </recommendedName>
    <alternativeName>
        <fullName evidence="18">DNA-(apurinic or apyrimidinic site) lyase MutM</fullName>
    </alternativeName>
</protein>
<keyword evidence="17" id="KW-0326">Glycosidase</keyword>
<dbReference type="CDD" id="cd08966">
    <property type="entry name" value="EcFpg-like_N"/>
    <property type="match status" value="1"/>
</dbReference>
<keyword evidence="9" id="KW-0227">DNA damage</keyword>
<dbReference type="InterPro" id="IPR010663">
    <property type="entry name" value="Znf_FPG/IleRS"/>
</dbReference>
<feature type="domain" description="FPG-type" evidence="21">
    <location>
        <begin position="241"/>
        <end position="275"/>
    </location>
</feature>
<evidence type="ECO:0000256" key="17">
    <source>
        <dbReference type="ARBA" id="ARBA00023295"/>
    </source>
</evidence>
<evidence type="ECO:0000256" key="7">
    <source>
        <dbReference type="ARBA" id="ARBA00016240"/>
    </source>
</evidence>
<comment type="catalytic activity">
    <reaction evidence="19">
        <text>2'-deoxyribonucleotide-(2'-deoxyribose 5'-phosphate)-2'-deoxyribonucleotide-DNA = a 3'-end 2'-deoxyribonucleotide-(2,3-dehydro-2,3-deoxyribose 5'-phosphate)-DNA + a 5'-end 5'-phospho-2'-deoxyribonucleoside-DNA + H(+)</text>
        <dbReference type="Rhea" id="RHEA:66592"/>
        <dbReference type="Rhea" id="RHEA-COMP:13180"/>
        <dbReference type="Rhea" id="RHEA-COMP:16897"/>
        <dbReference type="Rhea" id="RHEA-COMP:17067"/>
        <dbReference type="ChEBI" id="CHEBI:15378"/>
        <dbReference type="ChEBI" id="CHEBI:136412"/>
        <dbReference type="ChEBI" id="CHEBI:157695"/>
        <dbReference type="ChEBI" id="CHEBI:167181"/>
        <dbReference type="EC" id="4.2.99.18"/>
    </reaction>
</comment>
<dbReference type="OrthoDB" id="9800855at2"/>
<comment type="caution">
    <text evidence="23">The sequence shown here is derived from an EMBL/GenBank/DDBJ whole genome shotgun (WGS) entry which is preliminary data.</text>
</comment>
<keyword evidence="8" id="KW-0479">Metal-binding</keyword>
<dbReference type="GO" id="GO:0008270">
    <property type="term" value="F:zinc ion binding"/>
    <property type="evidence" value="ECO:0007669"/>
    <property type="project" value="UniProtKB-KW"/>
</dbReference>
<dbReference type="InterPro" id="IPR012319">
    <property type="entry name" value="FPG_cat"/>
</dbReference>
<evidence type="ECO:0000256" key="2">
    <source>
        <dbReference type="ARBA" id="ARBA00001947"/>
    </source>
</evidence>
<dbReference type="FunFam" id="1.10.8.50:FF:000003">
    <property type="entry name" value="Formamidopyrimidine-DNA glycosylase"/>
    <property type="match status" value="1"/>
</dbReference>
<accession>A0A1B8PK47</accession>
<comment type="cofactor">
    <cofactor evidence="2">
        <name>Zn(2+)</name>
        <dbReference type="ChEBI" id="CHEBI:29105"/>
    </cofactor>
</comment>
<keyword evidence="16" id="KW-0511">Multifunctional enzyme</keyword>
<dbReference type="GO" id="GO:0034039">
    <property type="term" value="F:8-oxo-7,8-dihydroguanine DNA N-glycosylase activity"/>
    <property type="evidence" value="ECO:0007669"/>
    <property type="project" value="TreeGrafter"/>
</dbReference>
<keyword evidence="13" id="KW-0238">DNA-binding</keyword>
<dbReference type="NCBIfam" id="NF002211">
    <property type="entry name" value="PRK01103.1"/>
    <property type="match status" value="1"/>
</dbReference>
<evidence type="ECO:0000313" key="23">
    <source>
        <dbReference type="EMBL" id="OBX50889.1"/>
    </source>
</evidence>
<dbReference type="GO" id="GO:0006284">
    <property type="term" value="P:base-excision repair"/>
    <property type="evidence" value="ECO:0007669"/>
    <property type="project" value="InterPro"/>
</dbReference>
<dbReference type="Pfam" id="PF06827">
    <property type="entry name" value="zf-FPG_IleRS"/>
    <property type="match status" value="1"/>
</dbReference>
<dbReference type="PANTHER" id="PTHR22993">
    <property type="entry name" value="FORMAMIDOPYRIMIDINE-DNA GLYCOSYLASE"/>
    <property type="match status" value="1"/>
</dbReference>
<dbReference type="InterPro" id="IPR020629">
    <property type="entry name" value="FPG_Glyclase"/>
</dbReference>
<evidence type="ECO:0000256" key="4">
    <source>
        <dbReference type="ARBA" id="ARBA00011245"/>
    </source>
</evidence>
<evidence type="ECO:0000256" key="9">
    <source>
        <dbReference type="ARBA" id="ARBA00022763"/>
    </source>
</evidence>
<evidence type="ECO:0000256" key="3">
    <source>
        <dbReference type="ARBA" id="ARBA00009409"/>
    </source>
</evidence>
<gene>
    <name evidence="23" type="ORF">A9Z60_02740</name>
</gene>
<comment type="subunit">
    <text evidence="4">Monomer.</text>
</comment>
<evidence type="ECO:0000256" key="5">
    <source>
        <dbReference type="ARBA" id="ARBA00012024"/>
    </source>
</evidence>
<evidence type="ECO:0000256" key="14">
    <source>
        <dbReference type="ARBA" id="ARBA00023204"/>
    </source>
</evidence>
<dbReference type="AlphaFoldDB" id="A0A1B8PK47"/>
<reference evidence="23 24" key="1">
    <citation type="submission" date="2016-06" db="EMBL/GenBank/DDBJ databases">
        <title>Draft genome of Moraxella nonliquefaciens CCUG 60284.</title>
        <authorList>
            <person name="Salva-Serra F."/>
            <person name="Engstrom-Jakobsson H."/>
            <person name="Thorell K."/>
            <person name="Gonzales-Siles L."/>
            <person name="Karlsson R."/>
            <person name="Boulund F."/>
            <person name="Engstrand L."/>
            <person name="Kristiansson E."/>
            <person name="Moore E."/>
        </authorList>
    </citation>
    <scope>NUCLEOTIDE SEQUENCE [LARGE SCALE GENOMIC DNA]</scope>
    <source>
        <strain evidence="23 24">CCUG 60284</strain>
    </source>
</reference>
<evidence type="ECO:0000256" key="11">
    <source>
        <dbReference type="ARBA" id="ARBA00022801"/>
    </source>
</evidence>
<dbReference type="SMART" id="SM00898">
    <property type="entry name" value="Fapy_DNA_glyco"/>
    <property type="match status" value="1"/>
</dbReference>
<dbReference type="SUPFAM" id="SSF81624">
    <property type="entry name" value="N-terminal domain of MutM-like DNA repair proteins"/>
    <property type="match status" value="1"/>
</dbReference>
<dbReference type="InterPro" id="IPR000214">
    <property type="entry name" value="Znf_DNA_glyclase/AP_lyase"/>
</dbReference>
<dbReference type="PROSITE" id="PS51068">
    <property type="entry name" value="FPG_CAT"/>
    <property type="match status" value="1"/>
</dbReference>
<dbReference type="EC" id="3.2.2.23" evidence="5"/>
<organism evidence="23 24">
    <name type="scientific">Moraxella nonliquefaciens</name>
    <dbReference type="NCBI Taxonomy" id="478"/>
    <lineage>
        <taxon>Bacteria</taxon>
        <taxon>Pseudomonadati</taxon>
        <taxon>Pseudomonadota</taxon>
        <taxon>Gammaproteobacteria</taxon>
        <taxon>Moraxellales</taxon>
        <taxon>Moraxellaceae</taxon>
        <taxon>Moraxella</taxon>
    </lineage>
</organism>
<dbReference type="PROSITE" id="PS51066">
    <property type="entry name" value="ZF_FPG_2"/>
    <property type="match status" value="1"/>
</dbReference>
<dbReference type="InterPro" id="IPR015886">
    <property type="entry name" value="H2TH_FPG"/>
</dbReference>
<keyword evidence="11" id="KW-0378">Hydrolase</keyword>
<feature type="domain" description="Formamidopyrimidine-DNA glycosylase catalytic" evidence="22">
    <location>
        <begin position="2"/>
        <end position="115"/>
    </location>
</feature>
<comment type="catalytic activity">
    <reaction evidence="1">
        <text>Hydrolysis of DNA containing ring-opened 7-methylguanine residues, releasing 2,6-diamino-4-hydroxy-5-(N-methyl)formamidopyrimidine.</text>
        <dbReference type="EC" id="3.2.2.23"/>
    </reaction>
</comment>
<dbReference type="Gene3D" id="3.20.190.10">
    <property type="entry name" value="MutM-like, N-terminal"/>
    <property type="match status" value="1"/>
</dbReference>
<dbReference type="PANTHER" id="PTHR22993:SF9">
    <property type="entry name" value="FORMAMIDOPYRIMIDINE-DNA GLYCOSYLASE"/>
    <property type="match status" value="1"/>
</dbReference>
<dbReference type="Pfam" id="PF06831">
    <property type="entry name" value="H2TH"/>
    <property type="match status" value="1"/>
</dbReference>
<dbReference type="RefSeq" id="WP_066893172.1">
    <property type="nucleotide sequence ID" value="NZ_LZDN01000012.1"/>
</dbReference>
<dbReference type="InterPro" id="IPR010979">
    <property type="entry name" value="Ribosomal_uS13-like_H2TH"/>
</dbReference>
<name>A0A1B8PK47_MORNO</name>
<evidence type="ECO:0000256" key="10">
    <source>
        <dbReference type="ARBA" id="ARBA00022771"/>
    </source>
</evidence>
<evidence type="ECO:0000256" key="1">
    <source>
        <dbReference type="ARBA" id="ARBA00001668"/>
    </source>
</evidence>
<dbReference type="Pfam" id="PF01149">
    <property type="entry name" value="Fapy_DNA_glyco"/>
    <property type="match status" value="1"/>
</dbReference>
<dbReference type="SUPFAM" id="SSF46946">
    <property type="entry name" value="S13-like H2TH domain"/>
    <property type="match status" value="1"/>
</dbReference>
<dbReference type="NCBIfam" id="TIGR00577">
    <property type="entry name" value="fpg"/>
    <property type="match status" value="1"/>
</dbReference>
<keyword evidence="15" id="KW-0456">Lyase</keyword>
<evidence type="ECO:0000256" key="19">
    <source>
        <dbReference type="ARBA" id="ARBA00044632"/>
    </source>
</evidence>
<evidence type="ECO:0000256" key="8">
    <source>
        <dbReference type="ARBA" id="ARBA00022723"/>
    </source>
</evidence>
<dbReference type="Gene3D" id="1.10.8.50">
    <property type="match status" value="1"/>
</dbReference>